<proteinExistence type="predicted"/>
<keyword evidence="2" id="KW-1185">Reference proteome</keyword>
<sequence>MEVSLSRIRNSRISSEVWGDVCRVEKSTDYWCRQRDQCTGNASATGSANSKQGSNEDIFGPLLKVPAGLESLVCNDAFDARVQKQISRVATRLTKTNRPLSGDECSESLVRASLFQRDSNHSSAMTHLMRGFKKQISECGDSPNKDESAT</sequence>
<dbReference type="AlphaFoldDB" id="A0AAV4VWV1"/>
<comment type="caution">
    <text evidence="1">The sequence shown here is derived from an EMBL/GenBank/DDBJ whole genome shotgun (WGS) entry which is preliminary data.</text>
</comment>
<dbReference type="Proteomes" id="UP001054945">
    <property type="component" value="Unassembled WGS sequence"/>
</dbReference>
<organism evidence="1 2">
    <name type="scientific">Caerostris extrusa</name>
    <name type="common">Bark spider</name>
    <name type="synonym">Caerostris bankana</name>
    <dbReference type="NCBI Taxonomy" id="172846"/>
    <lineage>
        <taxon>Eukaryota</taxon>
        <taxon>Metazoa</taxon>
        <taxon>Ecdysozoa</taxon>
        <taxon>Arthropoda</taxon>
        <taxon>Chelicerata</taxon>
        <taxon>Arachnida</taxon>
        <taxon>Araneae</taxon>
        <taxon>Araneomorphae</taxon>
        <taxon>Entelegynae</taxon>
        <taxon>Araneoidea</taxon>
        <taxon>Araneidae</taxon>
        <taxon>Caerostris</taxon>
    </lineage>
</organism>
<reference evidence="1 2" key="1">
    <citation type="submission" date="2021-06" db="EMBL/GenBank/DDBJ databases">
        <title>Caerostris extrusa draft genome.</title>
        <authorList>
            <person name="Kono N."/>
            <person name="Arakawa K."/>
        </authorList>
    </citation>
    <scope>NUCLEOTIDE SEQUENCE [LARGE SCALE GENOMIC DNA]</scope>
</reference>
<evidence type="ECO:0000313" key="2">
    <source>
        <dbReference type="Proteomes" id="UP001054945"/>
    </source>
</evidence>
<gene>
    <name evidence="1" type="ORF">CEXT_699061</name>
</gene>
<evidence type="ECO:0000313" key="1">
    <source>
        <dbReference type="EMBL" id="GIY74189.1"/>
    </source>
</evidence>
<name>A0AAV4VWV1_CAEEX</name>
<dbReference type="EMBL" id="BPLR01015179">
    <property type="protein sequence ID" value="GIY74189.1"/>
    <property type="molecule type" value="Genomic_DNA"/>
</dbReference>
<accession>A0AAV4VWV1</accession>
<protein>
    <submittedName>
        <fullName evidence="1">Uncharacterized protein</fullName>
    </submittedName>
</protein>